<dbReference type="InterPro" id="IPR013656">
    <property type="entry name" value="PAS_4"/>
</dbReference>
<evidence type="ECO:0000256" key="2">
    <source>
        <dbReference type="ARBA" id="ARBA00012438"/>
    </source>
</evidence>
<gene>
    <name evidence="9" type="ORF">DSCW_40730</name>
</gene>
<evidence type="ECO:0000256" key="3">
    <source>
        <dbReference type="ARBA" id="ARBA00022679"/>
    </source>
</evidence>
<keyword evidence="10" id="KW-1185">Reference proteome</keyword>
<comment type="catalytic activity">
    <reaction evidence="1">
        <text>ATP + protein L-histidine = ADP + protein N-phospho-L-histidine.</text>
        <dbReference type="EC" id="2.7.13.3"/>
    </reaction>
</comment>
<dbReference type="GO" id="GO:0000155">
    <property type="term" value="F:phosphorelay sensor kinase activity"/>
    <property type="evidence" value="ECO:0007669"/>
    <property type="project" value="InterPro"/>
</dbReference>
<dbReference type="CDD" id="cd00082">
    <property type="entry name" value="HisKA"/>
    <property type="match status" value="1"/>
</dbReference>
<dbReference type="PANTHER" id="PTHR43065:SF46">
    <property type="entry name" value="C4-DICARBOXYLATE TRANSPORT SENSOR PROTEIN DCTB"/>
    <property type="match status" value="1"/>
</dbReference>
<dbReference type="NCBIfam" id="TIGR00229">
    <property type="entry name" value="sensory_box"/>
    <property type="match status" value="1"/>
</dbReference>
<dbReference type="AlphaFoldDB" id="A0A5K7Z4G9"/>
<dbReference type="CDD" id="cd00130">
    <property type="entry name" value="PAS"/>
    <property type="match status" value="1"/>
</dbReference>
<dbReference type="Gene3D" id="3.30.450.20">
    <property type="entry name" value="PAS domain"/>
    <property type="match status" value="1"/>
</dbReference>
<dbReference type="Pfam" id="PF08448">
    <property type="entry name" value="PAS_4"/>
    <property type="match status" value="1"/>
</dbReference>
<dbReference type="InterPro" id="IPR000700">
    <property type="entry name" value="PAS-assoc_C"/>
</dbReference>
<protein>
    <recommendedName>
        <fullName evidence="2">histidine kinase</fullName>
        <ecNumber evidence="2">2.7.13.3</ecNumber>
    </recommendedName>
</protein>
<dbReference type="KEGG" id="dwd:DSCW_40730"/>
<keyword evidence="4" id="KW-0547">Nucleotide-binding</keyword>
<reference evidence="9 10" key="1">
    <citation type="submission" date="2019-11" db="EMBL/GenBank/DDBJ databases">
        <title>Comparative genomics of hydrocarbon-degrading Desulfosarcina strains.</title>
        <authorList>
            <person name="Watanabe M."/>
            <person name="Kojima H."/>
            <person name="Fukui M."/>
        </authorList>
    </citation>
    <scope>NUCLEOTIDE SEQUENCE [LARGE SCALE GENOMIC DNA]</scope>
    <source>
        <strain evidence="9 10">PP31</strain>
    </source>
</reference>
<evidence type="ECO:0000256" key="6">
    <source>
        <dbReference type="ARBA" id="ARBA00022840"/>
    </source>
</evidence>
<proteinExistence type="predicted"/>
<evidence type="ECO:0000256" key="7">
    <source>
        <dbReference type="ARBA" id="ARBA00023012"/>
    </source>
</evidence>
<dbReference type="Gene3D" id="1.10.287.130">
    <property type="match status" value="1"/>
</dbReference>
<dbReference type="OrthoDB" id="9787818at2"/>
<organism evidence="9 10">
    <name type="scientific">Desulfosarcina widdelii</name>
    <dbReference type="NCBI Taxonomy" id="947919"/>
    <lineage>
        <taxon>Bacteria</taxon>
        <taxon>Pseudomonadati</taxon>
        <taxon>Thermodesulfobacteriota</taxon>
        <taxon>Desulfobacteria</taxon>
        <taxon>Desulfobacterales</taxon>
        <taxon>Desulfosarcinaceae</taxon>
        <taxon>Desulfosarcina</taxon>
    </lineage>
</organism>
<dbReference type="Pfam" id="PF00512">
    <property type="entry name" value="HisKA"/>
    <property type="match status" value="1"/>
</dbReference>
<sequence>MTVFLWIAIAVFLLAAGWGLHLLRLQNRKIRKLKRSLLEAHHKTHQQQETHTESLTHWEQTEEKLRGFLQLMDTLLNTIPNPIYYKDSQGVYQGCNKVFAKQVLGLTRDRIIGKRPQELTDAMPADLAAVYQREEHIMLEKADFHTFEAPVQCADGQRRDFLFSLAPVLDREGQVDGSVAVLADLTEKNRAARHRIQKEKLEGVLETAGAVCHELNQPLQAISGYTELMAMKLDGHEARPYIDKLTTQIERMRDITDKLQGVTRYETKDYAGNTKIIDLNKASTTEKIIR</sequence>
<dbReference type="SUPFAM" id="SSF47384">
    <property type="entry name" value="Homodimeric domain of signal transducing histidine kinase"/>
    <property type="match status" value="1"/>
</dbReference>
<dbReference type="SUPFAM" id="SSF55785">
    <property type="entry name" value="PYP-like sensor domain (PAS domain)"/>
    <property type="match status" value="1"/>
</dbReference>
<dbReference type="InterPro" id="IPR003661">
    <property type="entry name" value="HisK_dim/P_dom"/>
</dbReference>
<evidence type="ECO:0000259" key="8">
    <source>
        <dbReference type="PROSITE" id="PS50113"/>
    </source>
</evidence>
<dbReference type="InterPro" id="IPR001610">
    <property type="entry name" value="PAC"/>
</dbReference>
<dbReference type="InterPro" id="IPR036097">
    <property type="entry name" value="HisK_dim/P_sf"/>
</dbReference>
<evidence type="ECO:0000256" key="4">
    <source>
        <dbReference type="ARBA" id="ARBA00022741"/>
    </source>
</evidence>
<dbReference type="Proteomes" id="UP000427769">
    <property type="component" value="Chromosome"/>
</dbReference>
<name>A0A5K7Z4G9_9BACT</name>
<dbReference type="PANTHER" id="PTHR43065">
    <property type="entry name" value="SENSOR HISTIDINE KINASE"/>
    <property type="match status" value="1"/>
</dbReference>
<keyword evidence="5" id="KW-0418">Kinase</keyword>
<dbReference type="GO" id="GO:0005524">
    <property type="term" value="F:ATP binding"/>
    <property type="evidence" value="ECO:0007669"/>
    <property type="project" value="UniProtKB-KW"/>
</dbReference>
<keyword evidence="7" id="KW-0902">Two-component regulatory system</keyword>
<keyword evidence="6" id="KW-0067">ATP-binding</keyword>
<evidence type="ECO:0000256" key="1">
    <source>
        <dbReference type="ARBA" id="ARBA00000085"/>
    </source>
</evidence>
<keyword evidence="3" id="KW-0808">Transferase</keyword>
<dbReference type="EMBL" id="AP021875">
    <property type="protein sequence ID" value="BBO76656.1"/>
    <property type="molecule type" value="Genomic_DNA"/>
</dbReference>
<evidence type="ECO:0000313" key="9">
    <source>
        <dbReference type="EMBL" id="BBO76656.1"/>
    </source>
</evidence>
<dbReference type="InterPro" id="IPR000014">
    <property type="entry name" value="PAS"/>
</dbReference>
<evidence type="ECO:0000256" key="5">
    <source>
        <dbReference type="ARBA" id="ARBA00022777"/>
    </source>
</evidence>
<accession>A0A5K7Z4G9</accession>
<evidence type="ECO:0000313" key="10">
    <source>
        <dbReference type="Proteomes" id="UP000427769"/>
    </source>
</evidence>
<dbReference type="EC" id="2.7.13.3" evidence="2"/>
<feature type="domain" description="PAC" evidence="8">
    <location>
        <begin position="145"/>
        <end position="197"/>
    </location>
</feature>
<dbReference type="PROSITE" id="PS50113">
    <property type="entry name" value="PAC"/>
    <property type="match status" value="1"/>
</dbReference>
<dbReference type="InterPro" id="IPR035965">
    <property type="entry name" value="PAS-like_dom_sf"/>
</dbReference>
<dbReference type="SMART" id="SM00086">
    <property type="entry name" value="PAC"/>
    <property type="match status" value="1"/>
</dbReference>
<dbReference type="SMART" id="SM00388">
    <property type="entry name" value="HisKA"/>
    <property type="match status" value="1"/>
</dbReference>
<dbReference type="RefSeq" id="WP_155305469.1">
    <property type="nucleotide sequence ID" value="NZ_AP021875.1"/>
</dbReference>